<dbReference type="Proteomes" id="UP001209570">
    <property type="component" value="Unassembled WGS sequence"/>
</dbReference>
<keyword evidence="3" id="KW-1185">Reference proteome</keyword>
<proteinExistence type="inferred from homology"/>
<sequence length="76" mass="8546">MSAKGTSFFRLAGLSYLQYVNKSANVLREALKEPVKSKVLHRNNVEFAAFKWVEGERGQRVDISSIKKAAEAFQKA</sequence>
<dbReference type="CDD" id="cd12153">
    <property type="entry name" value="F1-ATPase_epsilon"/>
    <property type="match status" value="1"/>
</dbReference>
<dbReference type="SUPFAM" id="SSF48690">
    <property type="entry name" value="Epsilon subunit of mitochondrial F1F0-ATP synthase"/>
    <property type="match status" value="1"/>
</dbReference>
<dbReference type="GO" id="GO:0046933">
    <property type="term" value="F:proton-transporting ATP synthase activity, rotational mechanism"/>
    <property type="evidence" value="ECO:0007669"/>
    <property type="project" value="InterPro"/>
</dbReference>
<comment type="similarity">
    <text evidence="1">Belongs to the eukaryotic ATPase epsilon family.</text>
</comment>
<dbReference type="Gene3D" id="1.10.1620.20">
    <property type="entry name" value="ATP synthase, F1 complex, epsilon subunit superfamily, mitochondrial"/>
    <property type="match status" value="1"/>
</dbReference>
<dbReference type="GO" id="GO:0045259">
    <property type="term" value="C:proton-transporting ATP synthase complex"/>
    <property type="evidence" value="ECO:0007669"/>
    <property type="project" value="InterPro"/>
</dbReference>
<dbReference type="AlphaFoldDB" id="A0AAD5Q3L2"/>
<dbReference type="PANTHER" id="PTHR12448">
    <property type="entry name" value="ATP SYNTHASE EPSILON CHAIN, MITOCHONDRIAL"/>
    <property type="match status" value="1"/>
</dbReference>
<dbReference type="EMBL" id="JAKCXM010000401">
    <property type="protein sequence ID" value="KAJ0394557.1"/>
    <property type="molecule type" value="Genomic_DNA"/>
</dbReference>
<accession>A0AAD5Q3L2</accession>
<evidence type="ECO:0008006" key="4">
    <source>
        <dbReference type="Google" id="ProtNLM"/>
    </source>
</evidence>
<dbReference type="InterPro" id="IPR006721">
    <property type="entry name" value="ATP_synth_F1_esu_mt"/>
</dbReference>
<name>A0AAD5Q3L2_PYTIN</name>
<dbReference type="InterPro" id="IPR036742">
    <property type="entry name" value="ATP_synth_F1_esu_sf_mt"/>
</dbReference>
<comment type="caution">
    <text evidence="2">The sequence shown here is derived from an EMBL/GenBank/DDBJ whole genome shotgun (WGS) entry which is preliminary data.</text>
</comment>
<reference evidence="2" key="1">
    <citation type="submission" date="2021-12" db="EMBL/GenBank/DDBJ databases">
        <title>Prjna785345.</title>
        <authorList>
            <person name="Rujirawat T."/>
            <person name="Krajaejun T."/>
        </authorList>
    </citation>
    <scope>NUCLEOTIDE SEQUENCE</scope>
    <source>
        <strain evidence="2">Pi057C3</strain>
    </source>
</reference>
<organism evidence="2 3">
    <name type="scientific">Pythium insidiosum</name>
    <name type="common">Pythiosis disease agent</name>
    <dbReference type="NCBI Taxonomy" id="114742"/>
    <lineage>
        <taxon>Eukaryota</taxon>
        <taxon>Sar</taxon>
        <taxon>Stramenopiles</taxon>
        <taxon>Oomycota</taxon>
        <taxon>Peronosporomycetes</taxon>
        <taxon>Pythiales</taxon>
        <taxon>Pythiaceae</taxon>
        <taxon>Pythium</taxon>
    </lineage>
</organism>
<dbReference type="GO" id="GO:0042776">
    <property type="term" value="P:proton motive force-driven mitochondrial ATP synthesis"/>
    <property type="evidence" value="ECO:0007669"/>
    <property type="project" value="TreeGrafter"/>
</dbReference>
<evidence type="ECO:0000313" key="2">
    <source>
        <dbReference type="EMBL" id="KAJ0394557.1"/>
    </source>
</evidence>
<dbReference type="PANTHER" id="PTHR12448:SF0">
    <property type="entry name" value="ATP SYNTHASE SUBUNIT EPSILON, MITOCHONDRIAL"/>
    <property type="match status" value="1"/>
</dbReference>
<evidence type="ECO:0000313" key="3">
    <source>
        <dbReference type="Proteomes" id="UP001209570"/>
    </source>
</evidence>
<evidence type="ECO:0000256" key="1">
    <source>
        <dbReference type="ARBA" id="ARBA00009502"/>
    </source>
</evidence>
<protein>
    <recommendedName>
        <fullName evidence="4">H-or Na-translocating F-type, V-type and A-type ATPase (F-ATPase) Superfamily</fullName>
    </recommendedName>
</protein>
<dbReference type="GO" id="GO:0005743">
    <property type="term" value="C:mitochondrial inner membrane"/>
    <property type="evidence" value="ECO:0007669"/>
    <property type="project" value="InterPro"/>
</dbReference>
<dbReference type="Pfam" id="PF04627">
    <property type="entry name" value="ATP-synt_Eps"/>
    <property type="match status" value="1"/>
</dbReference>
<gene>
    <name evidence="2" type="ORF">P43SY_010609</name>
</gene>